<sequence length="71" mass="8155">IKYKLDGEYWSNHPCTLHYNRITTKGKQKLTPSSDIETMTKMIQNKKRVPEIRKNLGVFMGAPVDCMNPSA</sequence>
<name>A0A367JYK0_RHIST</name>
<protein>
    <submittedName>
        <fullName evidence="1">Uncharacterized protein</fullName>
    </submittedName>
</protein>
<dbReference type="Proteomes" id="UP000253551">
    <property type="component" value="Unassembled WGS sequence"/>
</dbReference>
<accession>A0A367JYK0</accession>
<keyword evidence="2" id="KW-1185">Reference proteome</keyword>
<evidence type="ECO:0000313" key="2">
    <source>
        <dbReference type="Proteomes" id="UP000253551"/>
    </source>
</evidence>
<gene>
    <name evidence="1" type="ORF">CU098_004972</name>
</gene>
<dbReference type="EMBL" id="PJQM01002487">
    <property type="protein sequence ID" value="RCH94977.1"/>
    <property type="molecule type" value="Genomic_DNA"/>
</dbReference>
<feature type="non-terminal residue" evidence="1">
    <location>
        <position position="1"/>
    </location>
</feature>
<organism evidence="1 2">
    <name type="scientific">Rhizopus stolonifer</name>
    <name type="common">Rhizopus nigricans</name>
    <dbReference type="NCBI Taxonomy" id="4846"/>
    <lineage>
        <taxon>Eukaryota</taxon>
        <taxon>Fungi</taxon>
        <taxon>Fungi incertae sedis</taxon>
        <taxon>Mucoromycota</taxon>
        <taxon>Mucoromycotina</taxon>
        <taxon>Mucoromycetes</taxon>
        <taxon>Mucorales</taxon>
        <taxon>Mucorineae</taxon>
        <taxon>Rhizopodaceae</taxon>
        <taxon>Rhizopus</taxon>
    </lineage>
</organism>
<dbReference type="AlphaFoldDB" id="A0A367JYK0"/>
<proteinExistence type="predicted"/>
<reference evidence="1 2" key="1">
    <citation type="journal article" date="2018" name="G3 (Bethesda)">
        <title>Phylogenetic and Phylogenomic Definition of Rhizopus Species.</title>
        <authorList>
            <person name="Gryganskyi A.P."/>
            <person name="Golan J."/>
            <person name="Dolatabadi S."/>
            <person name="Mondo S."/>
            <person name="Robb S."/>
            <person name="Idnurm A."/>
            <person name="Muszewska A."/>
            <person name="Steczkiewicz K."/>
            <person name="Masonjones S."/>
            <person name="Liao H.L."/>
            <person name="Gajdeczka M.T."/>
            <person name="Anike F."/>
            <person name="Vuek A."/>
            <person name="Anishchenko I.M."/>
            <person name="Voigt K."/>
            <person name="de Hoog G.S."/>
            <person name="Smith M.E."/>
            <person name="Heitman J."/>
            <person name="Vilgalys R."/>
            <person name="Stajich J.E."/>
        </authorList>
    </citation>
    <scope>NUCLEOTIDE SEQUENCE [LARGE SCALE GENOMIC DNA]</scope>
    <source>
        <strain evidence="1 2">LSU 92-RS-03</strain>
    </source>
</reference>
<comment type="caution">
    <text evidence="1">The sequence shown here is derived from an EMBL/GenBank/DDBJ whole genome shotgun (WGS) entry which is preliminary data.</text>
</comment>
<evidence type="ECO:0000313" key="1">
    <source>
        <dbReference type="EMBL" id="RCH94977.1"/>
    </source>
</evidence>